<evidence type="ECO:0000256" key="1">
    <source>
        <dbReference type="ARBA" id="ARBA00006484"/>
    </source>
</evidence>
<evidence type="ECO:0000313" key="3">
    <source>
        <dbReference type="EMBL" id="AYN37731.1"/>
    </source>
</evidence>
<reference evidence="3 4" key="1">
    <citation type="submission" date="2018-10" db="EMBL/GenBank/DDBJ databases">
        <title>The genome of Streptomyces dangxiongensis Z022.</title>
        <authorList>
            <person name="Zhang B."/>
        </authorList>
    </citation>
    <scope>NUCLEOTIDE SEQUENCE [LARGE SCALE GENOMIC DNA]</scope>
    <source>
        <strain evidence="3 4">Z022</strain>
    </source>
</reference>
<dbReference type="PRINTS" id="PR00081">
    <property type="entry name" value="GDHRDH"/>
</dbReference>
<protein>
    <submittedName>
        <fullName evidence="3">SDR family oxidoreductase</fullName>
    </submittedName>
</protein>
<proteinExistence type="inferred from homology"/>
<dbReference type="PANTHER" id="PTHR24321">
    <property type="entry name" value="DEHYDROGENASES, SHORT CHAIN"/>
    <property type="match status" value="1"/>
</dbReference>
<dbReference type="GO" id="GO:0016491">
    <property type="term" value="F:oxidoreductase activity"/>
    <property type="evidence" value="ECO:0007669"/>
    <property type="project" value="UniProtKB-KW"/>
</dbReference>
<dbReference type="OrthoDB" id="5173603at2"/>
<dbReference type="InterPro" id="IPR020904">
    <property type="entry name" value="Sc_DH/Rdtase_CS"/>
</dbReference>
<dbReference type="InterPro" id="IPR036291">
    <property type="entry name" value="NAD(P)-bd_dom_sf"/>
</dbReference>
<sequence>MSGRLEGRKVLVTGAARGVGRACATAFAAEGADLALVDIAADIPGVPYPLASPSQLDHTAALCRAAGASVLVLTADVREPADVDRVVAETTGRFGDIDVLVNNAGIVGPSGRIVHEVTEEDWAVMLAVNLTAPWRLTKAVGAAMVRNRGGSIVNIASTAGLVGYRNFAGYVASKHGLVGLTKAAALDYAPYRVRVNAVCPGSIRDGGPNEGVMLAEIGRSLGITPSEQEDAFLTQQPTNALVEAESVAAAALWLASDEARHATGSVITVDGGYSIR</sequence>
<dbReference type="AlphaFoldDB" id="A0A3G2J7T0"/>
<gene>
    <name evidence="3" type="ORF">D9753_00525</name>
</gene>
<evidence type="ECO:0000256" key="2">
    <source>
        <dbReference type="ARBA" id="ARBA00023002"/>
    </source>
</evidence>
<dbReference type="FunFam" id="3.40.50.720:FF:000084">
    <property type="entry name" value="Short-chain dehydrogenase reductase"/>
    <property type="match status" value="1"/>
</dbReference>
<keyword evidence="4" id="KW-1185">Reference proteome</keyword>
<comment type="similarity">
    <text evidence="1">Belongs to the short-chain dehydrogenases/reductases (SDR) family.</text>
</comment>
<dbReference type="Gene3D" id="3.40.50.720">
    <property type="entry name" value="NAD(P)-binding Rossmann-like Domain"/>
    <property type="match status" value="1"/>
</dbReference>
<accession>A0A3G2J7T0</accession>
<dbReference type="Proteomes" id="UP000268329">
    <property type="component" value="Chromosome"/>
</dbReference>
<dbReference type="EMBL" id="CP033073">
    <property type="protein sequence ID" value="AYN37731.1"/>
    <property type="molecule type" value="Genomic_DNA"/>
</dbReference>
<organism evidence="3 4">
    <name type="scientific">Streptomyces dangxiongensis</name>
    <dbReference type="NCBI Taxonomy" id="1442032"/>
    <lineage>
        <taxon>Bacteria</taxon>
        <taxon>Bacillati</taxon>
        <taxon>Actinomycetota</taxon>
        <taxon>Actinomycetes</taxon>
        <taxon>Kitasatosporales</taxon>
        <taxon>Streptomycetaceae</taxon>
        <taxon>Streptomyces</taxon>
    </lineage>
</organism>
<dbReference type="PRINTS" id="PR00080">
    <property type="entry name" value="SDRFAMILY"/>
</dbReference>
<dbReference type="PANTHER" id="PTHR24321:SF15">
    <property type="entry name" value="OXIDOREDUCTASE UCPA"/>
    <property type="match status" value="1"/>
</dbReference>
<keyword evidence="2" id="KW-0560">Oxidoreductase</keyword>
<name>A0A3G2J7T0_9ACTN</name>
<dbReference type="CDD" id="cd05233">
    <property type="entry name" value="SDR_c"/>
    <property type="match status" value="1"/>
</dbReference>
<dbReference type="RefSeq" id="WP_121785242.1">
    <property type="nucleotide sequence ID" value="NZ_CP033073.1"/>
</dbReference>
<dbReference type="SUPFAM" id="SSF51735">
    <property type="entry name" value="NAD(P)-binding Rossmann-fold domains"/>
    <property type="match status" value="1"/>
</dbReference>
<dbReference type="Pfam" id="PF13561">
    <property type="entry name" value="adh_short_C2"/>
    <property type="match status" value="1"/>
</dbReference>
<evidence type="ECO:0000313" key="4">
    <source>
        <dbReference type="Proteomes" id="UP000268329"/>
    </source>
</evidence>
<dbReference type="InterPro" id="IPR002347">
    <property type="entry name" value="SDR_fam"/>
</dbReference>
<dbReference type="PROSITE" id="PS00061">
    <property type="entry name" value="ADH_SHORT"/>
    <property type="match status" value="1"/>
</dbReference>
<dbReference type="KEGG" id="sdd:D9753_00525"/>